<evidence type="ECO:0000256" key="1">
    <source>
        <dbReference type="SAM" id="MobiDB-lite"/>
    </source>
</evidence>
<feature type="compositionally biased region" description="Low complexity" evidence="1">
    <location>
        <begin position="116"/>
        <end position="125"/>
    </location>
</feature>
<feature type="region of interest" description="Disordered" evidence="1">
    <location>
        <begin position="1"/>
        <end position="151"/>
    </location>
</feature>
<feature type="compositionally biased region" description="Low complexity" evidence="1">
    <location>
        <begin position="52"/>
        <end position="65"/>
    </location>
</feature>
<organism evidence="2">
    <name type="scientific">freshwater metagenome</name>
    <dbReference type="NCBI Taxonomy" id="449393"/>
    <lineage>
        <taxon>unclassified sequences</taxon>
        <taxon>metagenomes</taxon>
        <taxon>ecological metagenomes</taxon>
    </lineage>
</organism>
<feature type="compositionally biased region" description="Gly residues" evidence="1">
    <location>
        <begin position="126"/>
        <end position="138"/>
    </location>
</feature>
<gene>
    <name evidence="2" type="ORF">UFOPK3564_03967</name>
</gene>
<sequence length="151" mass="15223">MNAPNAIAKPATQSVVAPVPAPRSRRMSGTATLTMKKSSVTTNSAARRTRRPAVGSDAGPGPAGSAVGGAVVGATADPGPGDAVVDMRPPWSPEGAMPMTSEVMSGRDRVRRGAARRAVVLAPTGGRAGGRGGAGRRTGGALRRRPRPRLL</sequence>
<feature type="compositionally biased region" description="Polar residues" evidence="1">
    <location>
        <begin position="27"/>
        <end position="46"/>
    </location>
</feature>
<dbReference type="AlphaFoldDB" id="A0A6J7L1B6"/>
<reference evidence="2" key="1">
    <citation type="submission" date="2020-05" db="EMBL/GenBank/DDBJ databases">
        <authorList>
            <person name="Chiriac C."/>
            <person name="Salcher M."/>
            <person name="Ghai R."/>
            <person name="Kavagutti S V."/>
        </authorList>
    </citation>
    <scope>NUCLEOTIDE SEQUENCE</scope>
</reference>
<feature type="compositionally biased region" description="Low complexity" evidence="1">
    <location>
        <begin position="72"/>
        <end position="81"/>
    </location>
</feature>
<name>A0A6J7L1B6_9ZZZZ</name>
<dbReference type="EMBL" id="CAFBMK010000459">
    <property type="protein sequence ID" value="CAB4959514.1"/>
    <property type="molecule type" value="Genomic_DNA"/>
</dbReference>
<evidence type="ECO:0000313" key="2">
    <source>
        <dbReference type="EMBL" id="CAB4959514.1"/>
    </source>
</evidence>
<accession>A0A6J7L1B6</accession>
<protein>
    <submittedName>
        <fullName evidence="2">Unannotated protein</fullName>
    </submittedName>
</protein>
<proteinExistence type="predicted"/>
<feature type="compositionally biased region" description="Basic residues" evidence="1">
    <location>
        <begin position="142"/>
        <end position="151"/>
    </location>
</feature>